<dbReference type="Proteomes" id="UP000221734">
    <property type="component" value="Chromosome Kuenenia_stuttgartiensis_MBR1"/>
</dbReference>
<reference evidence="3" key="2">
    <citation type="submission" date="2017-10" db="EMBL/GenBank/DDBJ databases">
        <authorList>
            <person name="Frank J."/>
        </authorList>
    </citation>
    <scope>NUCLEOTIDE SEQUENCE [LARGE SCALE GENOMIC DNA]</scope>
</reference>
<gene>
    <name evidence="1" type="ORF">KsCSTR_22100</name>
    <name evidence="2" type="ORF">KSMBR1_0187</name>
</gene>
<organism evidence="2 3">
    <name type="scientific">Kuenenia stuttgartiensis</name>
    <dbReference type="NCBI Taxonomy" id="174633"/>
    <lineage>
        <taxon>Bacteria</taxon>
        <taxon>Pseudomonadati</taxon>
        <taxon>Planctomycetota</taxon>
        <taxon>Candidatus Brocadiia</taxon>
        <taxon>Candidatus Brocadiales</taxon>
        <taxon>Candidatus Brocadiaceae</taxon>
        <taxon>Candidatus Kuenenia</taxon>
    </lineage>
</organism>
<dbReference type="Proteomes" id="UP000501926">
    <property type="component" value="Chromosome"/>
</dbReference>
<evidence type="ECO:0000313" key="2">
    <source>
        <dbReference type="EMBL" id="SOH02705.1"/>
    </source>
</evidence>
<evidence type="ECO:0000313" key="3">
    <source>
        <dbReference type="Proteomes" id="UP000221734"/>
    </source>
</evidence>
<proteinExistence type="predicted"/>
<dbReference type="EMBL" id="CP049055">
    <property type="protein sequence ID" value="QII11589.1"/>
    <property type="molecule type" value="Genomic_DNA"/>
</dbReference>
<accession>A0A2C9CAL2</accession>
<evidence type="ECO:0000313" key="1">
    <source>
        <dbReference type="EMBL" id="QII11589.1"/>
    </source>
</evidence>
<keyword evidence="3" id="KW-1185">Reference proteome</keyword>
<sequence>MRLCRNIEIPKLVYPEPSKKEINKYEIRSTKQIRITKHKIQNKFKTYNNVKREIRETKKAFV</sequence>
<name>A0A2C9CAL2_KUEST</name>
<protein>
    <submittedName>
        <fullName evidence="2">Uncharacterized protein</fullName>
    </submittedName>
</protein>
<reference evidence="1 4" key="3">
    <citation type="submission" date="2020-02" db="EMBL/GenBank/DDBJ databases">
        <title>Newly sequenced genome of strain CSTR1 showed variability in Candidatus Kuenenia stuttgartiensis genomes.</title>
        <authorList>
            <person name="Ding C."/>
            <person name="Adrian L."/>
        </authorList>
    </citation>
    <scope>NUCLEOTIDE SEQUENCE [LARGE SCALE GENOMIC DNA]</scope>
    <source>
        <strain evidence="1 4">CSTR1</strain>
    </source>
</reference>
<dbReference type="EMBL" id="LT934425">
    <property type="protein sequence ID" value="SOH02705.1"/>
    <property type="molecule type" value="Genomic_DNA"/>
</dbReference>
<dbReference type="AlphaFoldDB" id="A0A2C9CAL2"/>
<dbReference type="KEGG" id="kst:KSMBR1_0187"/>
<reference evidence="2" key="1">
    <citation type="submission" date="2017-10" db="EMBL/GenBank/DDBJ databases">
        <authorList>
            <person name="Banno H."/>
            <person name="Chua N.-H."/>
        </authorList>
    </citation>
    <scope>NUCLEOTIDE SEQUENCE [LARGE SCALE GENOMIC DNA]</scope>
    <source>
        <strain evidence="2">Kuenenia_mbr1_ru-nijmegen</strain>
    </source>
</reference>
<evidence type="ECO:0000313" key="4">
    <source>
        <dbReference type="Proteomes" id="UP000501926"/>
    </source>
</evidence>